<dbReference type="EMBL" id="BK015088">
    <property type="protein sequence ID" value="DAD90512.1"/>
    <property type="molecule type" value="Genomic_DNA"/>
</dbReference>
<accession>A0A8S5N8D6</accession>
<organism evidence="1">
    <name type="scientific">Myoviridae sp. ctiBE32</name>
    <dbReference type="NCBI Taxonomy" id="2826685"/>
    <lineage>
        <taxon>Viruses</taxon>
        <taxon>Duplodnaviria</taxon>
        <taxon>Heunggongvirae</taxon>
        <taxon>Uroviricota</taxon>
        <taxon>Caudoviricetes</taxon>
    </lineage>
</organism>
<proteinExistence type="predicted"/>
<name>A0A8S5N8D6_9CAUD</name>
<protein>
    <submittedName>
        <fullName evidence="1">Uncharacterized protein</fullName>
    </submittedName>
</protein>
<evidence type="ECO:0000313" key="1">
    <source>
        <dbReference type="EMBL" id="DAD90512.1"/>
    </source>
</evidence>
<reference evidence="1" key="1">
    <citation type="journal article" date="2021" name="Proc. Natl. Acad. Sci. U.S.A.">
        <title>A Catalog of Tens of Thousands of Viruses from Human Metagenomes Reveals Hidden Associations with Chronic Diseases.</title>
        <authorList>
            <person name="Tisza M.J."/>
            <person name="Buck C.B."/>
        </authorList>
    </citation>
    <scope>NUCLEOTIDE SEQUENCE</scope>
    <source>
        <strain evidence="1">CtiBE32</strain>
    </source>
</reference>
<sequence>MRALINRSMCCAVFSCDCAIRLSPRWHISLQEFRCQLLLRQGAISYR</sequence>